<dbReference type="KEGG" id="mgot:MgSA37_03072"/>
<protein>
    <submittedName>
        <fullName evidence="1">Putative teichuronic acid biosynthesis glycosyltransferase TuaH</fullName>
        <ecNumber evidence="1">2.4.-.-</ecNumber>
    </submittedName>
</protein>
<dbReference type="PANTHER" id="PTHR45947">
    <property type="entry name" value="SULFOQUINOVOSYL TRANSFERASE SQD2"/>
    <property type="match status" value="1"/>
</dbReference>
<dbReference type="EC" id="2.4.-.-" evidence="1"/>
<gene>
    <name evidence="1" type="primary">tuaH_1</name>
    <name evidence="1" type="ORF">MgSA37_03072</name>
</gene>
<name>A0A110B3Q9_9SPHI</name>
<keyword evidence="2" id="KW-1185">Reference proteome</keyword>
<sequence>MKKQDPGHIVCLALPAWEADYLRSTVELMKGLSATNLVLYVDYAYTISDCIKGILGKKKFEWKRLLGINKRLRKISGDDQTGLYVLSLPPVFPSFIIRSYTFFKLANRLNAAFTGYFINRAIKRLQLHNIIAFNSVQPFLGLYWKIKHIDYKIYYIYDDFTNVPWFKGFASKEENKFIQQADLIVVSSDELKKRKEQSGIPTEVVNNGVHFDAFYRYAKKNTTETKEAKTIGYTGTMDFRFDIDLLEPVVKDLPQHQFLFIGKVFEPEIRQRLSKYKNVTFMPPVSSDQVPLIQSRLDVGIIPYVCNDLTAAIYPLKANEYLAMGLPVVMTPFATIGEADDVVFVAKDPKAFINDIKNALSGNNDALIQKRIEVAKKADWSARSAQLMAIIEIHTAAKIDFPVVA</sequence>
<proteinExistence type="predicted"/>
<dbReference type="Proteomes" id="UP000218263">
    <property type="component" value="Chromosome"/>
</dbReference>
<dbReference type="Gene3D" id="3.40.50.11010">
    <property type="match status" value="1"/>
</dbReference>
<accession>A0A110B3Q9</accession>
<keyword evidence="1" id="KW-0328">Glycosyltransferase</keyword>
<organism evidence="1 2">
    <name type="scientific">Mucilaginibacter gotjawali</name>
    <dbReference type="NCBI Taxonomy" id="1550579"/>
    <lineage>
        <taxon>Bacteria</taxon>
        <taxon>Pseudomonadati</taxon>
        <taxon>Bacteroidota</taxon>
        <taxon>Sphingobacteriia</taxon>
        <taxon>Sphingobacteriales</taxon>
        <taxon>Sphingobacteriaceae</taxon>
        <taxon>Mucilaginibacter</taxon>
    </lineage>
</organism>
<dbReference type="OrthoDB" id="9816564at2"/>
<dbReference type="GO" id="GO:0016757">
    <property type="term" value="F:glycosyltransferase activity"/>
    <property type="evidence" value="ECO:0007669"/>
    <property type="project" value="UniProtKB-KW"/>
</dbReference>
<dbReference type="AlphaFoldDB" id="A0A110B3Q9"/>
<dbReference type="SUPFAM" id="SSF53756">
    <property type="entry name" value="UDP-Glycosyltransferase/glycogen phosphorylase"/>
    <property type="match status" value="1"/>
</dbReference>
<reference evidence="1 2" key="1">
    <citation type="submission" date="2015-12" db="EMBL/GenBank/DDBJ databases">
        <title>Genome sequence of Mucilaginibacter gotjawali.</title>
        <authorList>
            <person name="Lee J.S."/>
            <person name="Lee K.C."/>
            <person name="Kim K.K."/>
            <person name="Lee B.W."/>
        </authorList>
    </citation>
    <scope>NUCLEOTIDE SEQUENCE [LARGE SCALE GENOMIC DNA]</scope>
    <source>
        <strain evidence="1 2">SA3-7</strain>
    </source>
</reference>
<evidence type="ECO:0000313" key="2">
    <source>
        <dbReference type="Proteomes" id="UP000218263"/>
    </source>
</evidence>
<dbReference type="PANTHER" id="PTHR45947:SF3">
    <property type="entry name" value="SULFOQUINOVOSYL TRANSFERASE SQD2"/>
    <property type="match status" value="1"/>
</dbReference>
<dbReference type="InterPro" id="IPR050194">
    <property type="entry name" value="Glycosyltransferase_grp1"/>
</dbReference>
<keyword evidence="1" id="KW-0808">Transferase</keyword>
<dbReference type="RefSeq" id="WP_096353010.1">
    <property type="nucleotide sequence ID" value="NZ_AP017313.1"/>
</dbReference>
<dbReference type="Gene3D" id="3.40.50.2000">
    <property type="entry name" value="Glycogen Phosphorylase B"/>
    <property type="match status" value="1"/>
</dbReference>
<evidence type="ECO:0000313" key="1">
    <source>
        <dbReference type="EMBL" id="BAU54893.1"/>
    </source>
</evidence>
<dbReference type="Pfam" id="PF13692">
    <property type="entry name" value="Glyco_trans_1_4"/>
    <property type="match status" value="1"/>
</dbReference>
<dbReference type="EMBL" id="AP017313">
    <property type="protein sequence ID" value="BAU54893.1"/>
    <property type="molecule type" value="Genomic_DNA"/>
</dbReference>